<feature type="transmembrane region" description="Helical" evidence="1">
    <location>
        <begin position="49"/>
        <end position="67"/>
    </location>
</feature>
<sequence length="122" mass="12314">MSAAGTVVTIVTAVFFTGMGIYALATPARLMAPFAIALDSATARSEVRAVYGGFGVATGAILAVAVADPQLRPGVLTAVAAALAGMAVGRLISALDGRSRFYPNWFYFGVEAVGAAALFAVV</sequence>
<protein>
    <recommendedName>
        <fullName evidence="4">DUF4345 domain-containing protein</fullName>
    </recommendedName>
</protein>
<feature type="transmembrane region" description="Helical" evidence="1">
    <location>
        <begin position="104"/>
        <end position="121"/>
    </location>
</feature>
<evidence type="ECO:0008006" key="4">
    <source>
        <dbReference type="Google" id="ProtNLM"/>
    </source>
</evidence>
<reference evidence="2 3" key="1">
    <citation type="submission" date="2018-12" db="EMBL/GenBank/DDBJ databases">
        <authorList>
            <consortium name="Pathogen Informatics"/>
        </authorList>
    </citation>
    <scope>NUCLEOTIDE SEQUENCE [LARGE SCALE GENOMIC DNA]</scope>
    <source>
        <strain evidence="2 3">NCTC10437</strain>
    </source>
</reference>
<dbReference type="RefSeq" id="WP_370737200.1">
    <property type="nucleotide sequence ID" value="NZ_CVQQ01000018.1"/>
</dbReference>
<keyword evidence="1" id="KW-0812">Transmembrane</keyword>
<evidence type="ECO:0000313" key="3">
    <source>
        <dbReference type="Proteomes" id="UP000279306"/>
    </source>
</evidence>
<dbReference type="EMBL" id="LR134356">
    <property type="protein sequence ID" value="VEG52845.1"/>
    <property type="molecule type" value="Genomic_DNA"/>
</dbReference>
<feature type="transmembrane region" description="Helical" evidence="1">
    <location>
        <begin position="73"/>
        <end position="92"/>
    </location>
</feature>
<dbReference type="AlphaFoldDB" id="A0A3S4RUM8"/>
<organism evidence="2 3">
    <name type="scientific">Mycolicibacterium aurum</name>
    <name type="common">Mycobacterium aurum</name>
    <dbReference type="NCBI Taxonomy" id="1791"/>
    <lineage>
        <taxon>Bacteria</taxon>
        <taxon>Bacillati</taxon>
        <taxon>Actinomycetota</taxon>
        <taxon>Actinomycetes</taxon>
        <taxon>Mycobacteriales</taxon>
        <taxon>Mycobacteriaceae</taxon>
        <taxon>Mycolicibacterium</taxon>
    </lineage>
</organism>
<keyword evidence="1" id="KW-0472">Membrane</keyword>
<name>A0A3S4RUM8_MYCAU</name>
<dbReference type="InterPro" id="IPR025597">
    <property type="entry name" value="DUF4345"/>
</dbReference>
<feature type="transmembrane region" description="Helical" evidence="1">
    <location>
        <begin position="6"/>
        <end position="28"/>
    </location>
</feature>
<keyword evidence="1" id="KW-1133">Transmembrane helix</keyword>
<gene>
    <name evidence="2" type="ORF">NCTC10437_01660</name>
</gene>
<accession>A0A3S4RUM8</accession>
<dbReference type="KEGG" id="mauu:NCTC10437_01660"/>
<keyword evidence="3" id="KW-1185">Reference proteome</keyword>
<evidence type="ECO:0000313" key="2">
    <source>
        <dbReference type="EMBL" id="VEG52845.1"/>
    </source>
</evidence>
<evidence type="ECO:0000256" key="1">
    <source>
        <dbReference type="SAM" id="Phobius"/>
    </source>
</evidence>
<proteinExistence type="predicted"/>
<dbReference type="Pfam" id="PF14248">
    <property type="entry name" value="DUF4345"/>
    <property type="match status" value="1"/>
</dbReference>
<dbReference type="Proteomes" id="UP000279306">
    <property type="component" value="Chromosome"/>
</dbReference>